<feature type="domain" description="ABC transporter" evidence="10">
    <location>
        <begin position="332"/>
        <end position="567"/>
    </location>
</feature>
<dbReference type="InterPro" id="IPR003593">
    <property type="entry name" value="AAA+_ATPase"/>
</dbReference>
<evidence type="ECO:0000256" key="6">
    <source>
        <dbReference type="ARBA" id="ARBA00022840"/>
    </source>
</evidence>
<evidence type="ECO:0000256" key="5">
    <source>
        <dbReference type="ARBA" id="ARBA00022741"/>
    </source>
</evidence>
<evidence type="ECO:0000313" key="12">
    <source>
        <dbReference type="EMBL" id="NUT85013.1"/>
    </source>
</evidence>
<dbReference type="SUPFAM" id="SSF90123">
    <property type="entry name" value="ABC transporter transmembrane region"/>
    <property type="match status" value="1"/>
</dbReference>
<dbReference type="SMART" id="SM00382">
    <property type="entry name" value="AAA"/>
    <property type="match status" value="1"/>
</dbReference>
<dbReference type="InterPro" id="IPR017871">
    <property type="entry name" value="ABC_transporter-like_CS"/>
</dbReference>
<feature type="transmembrane region" description="Helical" evidence="9">
    <location>
        <begin position="160"/>
        <end position="183"/>
    </location>
</feature>
<dbReference type="GO" id="GO:0005886">
    <property type="term" value="C:plasma membrane"/>
    <property type="evidence" value="ECO:0007669"/>
    <property type="project" value="UniProtKB-SubCell"/>
</dbReference>
<evidence type="ECO:0000313" key="13">
    <source>
        <dbReference type="Proteomes" id="UP000536720"/>
    </source>
</evidence>
<dbReference type="Gene3D" id="3.40.50.300">
    <property type="entry name" value="P-loop containing nucleotide triphosphate hydrolases"/>
    <property type="match status" value="1"/>
</dbReference>
<dbReference type="InterPro" id="IPR011527">
    <property type="entry name" value="ABC1_TM_dom"/>
</dbReference>
<dbReference type="PROSITE" id="PS50929">
    <property type="entry name" value="ABC_TM1F"/>
    <property type="match status" value="1"/>
</dbReference>
<evidence type="ECO:0000256" key="7">
    <source>
        <dbReference type="ARBA" id="ARBA00022989"/>
    </source>
</evidence>
<dbReference type="FunFam" id="3.40.50.300:FF:000221">
    <property type="entry name" value="Multidrug ABC transporter ATP-binding protein"/>
    <property type="match status" value="1"/>
</dbReference>
<dbReference type="InterPro" id="IPR027417">
    <property type="entry name" value="P-loop_NTPase"/>
</dbReference>
<sequence length="570" mass="62896">MQGLIEGLRQVIRLADTRSPRLWWGLGLRVLERACAIAPLFLGFAWLAGGTGLSLGWLGLGLFGLLGLQLVCSHYGQMNSFLGGYEVMHGYRRHLLDHVARLPLGALRQERIGQLGERLTEDVKRIENLFTHVLGELLAALSVPLLFMLVLVWVDWRLALALLVSLPVGFAVLNRLSGFFLAAGRRKQHSFRQAAGLLVEFIAGLRTLRLYNRAEQWRGRLDAQFGEIERHSLGVEVWGGSAIQLYRLCVDMSLVLLLLTAGLLANAGQLEVLVWLLFALVTPRLLDPLLDVAAYLSELRGLAQGQSRLQEILLMPPVEEPPHAAVVEGYGVRFYNVGLRYPEQPGWALQGLDFSVEPGQMLAIVGPSGAGKSSLLHVLARFYDPQQGHIELGGVDLRQMRLEQLYGACSFVFQDVQLFDASVLDNVRLGKPDATLAQVQHACVQAGCDGFIQRLPEGYDTPIGENGQRLSGGERQRLSIARALLKDAPILLLDEATASVDPLAQYEIQRALSRLAQGRTLIMVAHRLRTVRHADVILVLDQGRIVERGRHAALLAHGGLYAELWQQQAG</sequence>
<evidence type="ECO:0000256" key="8">
    <source>
        <dbReference type="ARBA" id="ARBA00023136"/>
    </source>
</evidence>
<dbReference type="EMBL" id="JABFMR010000001">
    <property type="protein sequence ID" value="NUT85013.1"/>
    <property type="molecule type" value="Genomic_DNA"/>
</dbReference>
<keyword evidence="6 12" id="KW-0067">ATP-binding</keyword>
<dbReference type="GO" id="GO:0034040">
    <property type="term" value="F:ATPase-coupled lipid transmembrane transporter activity"/>
    <property type="evidence" value="ECO:0007669"/>
    <property type="project" value="TreeGrafter"/>
</dbReference>
<evidence type="ECO:0000259" key="10">
    <source>
        <dbReference type="PROSITE" id="PS50893"/>
    </source>
</evidence>
<comment type="caution">
    <text evidence="12">The sequence shown here is derived from an EMBL/GenBank/DDBJ whole genome shotgun (WGS) entry which is preliminary data.</text>
</comment>
<keyword evidence="5" id="KW-0547">Nucleotide-binding</keyword>
<dbReference type="RefSeq" id="WP_175361357.1">
    <property type="nucleotide sequence ID" value="NZ_JABFMR010000001.1"/>
</dbReference>
<dbReference type="InterPro" id="IPR003439">
    <property type="entry name" value="ABC_transporter-like_ATP-bd"/>
</dbReference>
<comment type="subcellular location">
    <subcellularLocation>
        <location evidence="1">Cell membrane</location>
        <topology evidence="1">Multi-pass membrane protein</topology>
    </subcellularLocation>
</comment>
<dbReference type="PANTHER" id="PTHR24221:SF261">
    <property type="entry name" value="GLUTATHIONE_L-CYSTEINE TRANSPORT SYSTEM ATP-BINDING_PERMEASE PROTEIN CYDD"/>
    <property type="match status" value="1"/>
</dbReference>
<dbReference type="PROSITE" id="PS00211">
    <property type="entry name" value="ABC_TRANSPORTER_1"/>
    <property type="match status" value="1"/>
</dbReference>
<evidence type="ECO:0000256" key="4">
    <source>
        <dbReference type="ARBA" id="ARBA00022692"/>
    </source>
</evidence>
<feature type="transmembrane region" description="Helical" evidence="9">
    <location>
        <begin position="133"/>
        <end position="154"/>
    </location>
</feature>
<protein>
    <submittedName>
        <fullName evidence="12">ABC transporter ATP-binding protein</fullName>
    </submittedName>
</protein>
<keyword evidence="7 9" id="KW-1133">Transmembrane helix</keyword>
<evidence type="ECO:0000256" key="3">
    <source>
        <dbReference type="ARBA" id="ARBA00022475"/>
    </source>
</evidence>
<dbReference type="PANTHER" id="PTHR24221">
    <property type="entry name" value="ATP-BINDING CASSETTE SUB-FAMILY B"/>
    <property type="match status" value="1"/>
</dbReference>
<dbReference type="InterPro" id="IPR036640">
    <property type="entry name" value="ABC1_TM_sf"/>
</dbReference>
<keyword evidence="2" id="KW-0813">Transport</keyword>
<dbReference type="Gene3D" id="1.20.1560.10">
    <property type="entry name" value="ABC transporter type 1, transmembrane domain"/>
    <property type="match status" value="1"/>
</dbReference>
<dbReference type="GO" id="GO:0005524">
    <property type="term" value="F:ATP binding"/>
    <property type="evidence" value="ECO:0007669"/>
    <property type="project" value="UniProtKB-KW"/>
</dbReference>
<dbReference type="SUPFAM" id="SSF52540">
    <property type="entry name" value="P-loop containing nucleoside triphosphate hydrolases"/>
    <property type="match status" value="1"/>
</dbReference>
<gene>
    <name evidence="12" type="ORF">HNO91_01175</name>
</gene>
<keyword evidence="8 9" id="KW-0472">Membrane</keyword>
<evidence type="ECO:0000256" key="2">
    <source>
        <dbReference type="ARBA" id="ARBA00022448"/>
    </source>
</evidence>
<keyword evidence="4 9" id="KW-0812">Transmembrane</keyword>
<evidence type="ECO:0000256" key="1">
    <source>
        <dbReference type="ARBA" id="ARBA00004651"/>
    </source>
</evidence>
<dbReference type="InterPro" id="IPR039421">
    <property type="entry name" value="Type_1_exporter"/>
</dbReference>
<organism evidence="12 13">
    <name type="scientific">Pseudomonas corrugata</name>
    <dbReference type="NCBI Taxonomy" id="47879"/>
    <lineage>
        <taxon>Bacteria</taxon>
        <taxon>Pseudomonadati</taxon>
        <taxon>Pseudomonadota</taxon>
        <taxon>Gammaproteobacteria</taxon>
        <taxon>Pseudomonadales</taxon>
        <taxon>Pseudomonadaceae</taxon>
        <taxon>Pseudomonas</taxon>
    </lineage>
</organism>
<dbReference type="Pfam" id="PF00005">
    <property type="entry name" value="ABC_tran"/>
    <property type="match status" value="1"/>
</dbReference>
<proteinExistence type="predicted"/>
<feature type="transmembrane region" description="Helical" evidence="9">
    <location>
        <begin position="54"/>
        <end position="72"/>
    </location>
</feature>
<dbReference type="Pfam" id="PF00664">
    <property type="entry name" value="ABC_membrane"/>
    <property type="match status" value="1"/>
</dbReference>
<dbReference type="AlphaFoldDB" id="A0A7Y5Z3L8"/>
<name>A0A7Y5Z3L8_9PSED</name>
<reference evidence="12 13" key="1">
    <citation type="journal article" date="2020" name="Front. Plant Sci.">
        <title>Isolation of Rhizosphere Bacteria That Improve Quality and Water Stress Tolerance in Greenhouse Ornamentals.</title>
        <authorList>
            <person name="Nordstedt N.P."/>
            <person name="Jones M.L."/>
        </authorList>
    </citation>
    <scope>NUCLEOTIDE SEQUENCE [LARGE SCALE GENOMIC DNA]</scope>
    <source>
        <strain evidence="12 13">C7D2</strain>
    </source>
</reference>
<dbReference type="GO" id="GO:0140359">
    <property type="term" value="F:ABC-type transporter activity"/>
    <property type="evidence" value="ECO:0007669"/>
    <property type="project" value="InterPro"/>
</dbReference>
<accession>A0A7Y5Z3L8</accession>
<feature type="domain" description="ABC transmembrane type-1" evidence="11">
    <location>
        <begin position="47"/>
        <end position="301"/>
    </location>
</feature>
<dbReference type="Proteomes" id="UP000536720">
    <property type="component" value="Unassembled WGS sequence"/>
</dbReference>
<evidence type="ECO:0000256" key="9">
    <source>
        <dbReference type="SAM" id="Phobius"/>
    </source>
</evidence>
<feature type="transmembrane region" description="Helical" evidence="9">
    <location>
        <begin position="254"/>
        <end position="278"/>
    </location>
</feature>
<dbReference type="PROSITE" id="PS50893">
    <property type="entry name" value="ABC_TRANSPORTER_2"/>
    <property type="match status" value="1"/>
</dbReference>
<keyword evidence="3" id="KW-1003">Cell membrane</keyword>
<evidence type="ECO:0000259" key="11">
    <source>
        <dbReference type="PROSITE" id="PS50929"/>
    </source>
</evidence>
<dbReference type="GO" id="GO:0016887">
    <property type="term" value="F:ATP hydrolysis activity"/>
    <property type="evidence" value="ECO:0007669"/>
    <property type="project" value="InterPro"/>
</dbReference>